<feature type="non-terminal residue" evidence="2">
    <location>
        <position position="136"/>
    </location>
</feature>
<gene>
    <name evidence="2" type="ORF">THAOC_30174</name>
</gene>
<organism evidence="2 3">
    <name type="scientific">Thalassiosira oceanica</name>
    <name type="common">Marine diatom</name>
    <dbReference type="NCBI Taxonomy" id="159749"/>
    <lineage>
        <taxon>Eukaryota</taxon>
        <taxon>Sar</taxon>
        <taxon>Stramenopiles</taxon>
        <taxon>Ochrophyta</taxon>
        <taxon>Bacillariophyta</taxon>
        <taxon>Coscinodiscophyceae</taxon>
        <taxon>Thalassiosirophycidae</taxon>
        <taxon>Thalassiosirales</taxon>
        <taxon>Thalassiosiraceae</taxon>
        <taxon>Thalassiosira</taxon>
    </lineage>
</organism>
<evidence type="ECO:0000313" key="2">
    <source>
        <dbReference type="EMBL" id="EJK50735.1"/>
    </source>
</evidence>
<comment type="caution">
    <text evidence="2">The sequence shown here is derived from an EMBL/GenBank/DDBJ whole genome shotgun (WGS) entry which is preliminary data.</text>
</comment>
<feature type="compositionally biased region" description="Basic and acidic residues" evidence="1">
    <location>
        <begin position="120"/>
        <end position="136"/>
    </location>
</feature>
<evidence type="ECO:0000256" key="1">
    <source>
        <dbReference type="SAM" id="MobiDB-lite"/>
    </source>
</evidence>
<evidence type="ECO:0000313" key="3">
    <source>
        <dbReference type="Proteomes" id="UP000266841"/>
    </source>
</evidence>
<sequence>MREQVYSLEGVQGSIKVLLDLGYTGNVADMSATCRQDMTFRRDWRRQGGCRRHSGGCRVSAAVGKIRTYVIGTDGRDDGCGRMRAVKARVLRVLVGSPEVSFGLWEEQWTESRLGRRRRAQADKEEERDRARPGHA</sequence>
<proteinExistence type="predicted"/>
<reference evidence="2 3" key="1">
    <citation type="journal article" date="2012" name="Genome Biol.">
        <title>Genome and low-iron response of an oceanic diatom adapted to chronic iron limitation.</title>
        <authorList>
            <person name="Lommer M."/>
            <person name="Specht M."/>
            <person name="Roy A.S."/>
            <person name="Kraemer L."/>
            <person name="Andreson R."/>
            <person name="Gutowska M.A."/>
            <person name="Wolf J."/>
            <person name="Bergner S.V."/>
            <person name="Schilhabel M.B."/>
            <person name="Klostermeier U.C."/>
            <person name="Beiko R.G."/>
            <person name="Rosenstiel P."/>
            <person name="Hippler M."/>
            <person name="Laroche J."/>
        </authorList>
    </citation>
    <scope>NUCLEOTIDE SEQUENCE [LARGE SCALE GENOMIC DNA]</scope>
    <source>
        <strain evidence="2 3">CCMP1005</strain>
    </source>
</reference>
<dbReference type="AlphaFoldDB" id="K0RC26"/>
<keyword evidence="3" id="KW-1185">Reference proteome</keyword>
<protein>
    <submittedName>
        <fullName evidence="2">Uncharacterized protein</fullName>
    </submittedName>
</protein>
<feature type="region of interest" description="Disordered" evidence="1">
    <location>
        <begin position="112"/>
        <end position="136"/>
    </location>
</feature>
<accession>K0RC26</accession>
<dbReference type="EMBL" id="AGNL01043076">
    <property type="protein sequence ID" value="EJK50735.1"/>
    <property type="molecule type" value="Genomic_DNA"/>
</dbReference>
<dbReference type="Proteomes" id="UP000266841">
    <property type="component" value="Unassembled WGS sequence"/>
</dbReference>
<name>K0RC26_THAOC</name>